<feature type="chain" id="PRO_5038554359" description="Glycoside hydrolase family 5 domain-containing protein" evidence="3">
    <location>
        <begin position="24"/>
        <end position="392"/>
    </location>
</feature>
<dbReference type="SUPFAM" id="SSF51445">
    <property type="entry name" value="(Trans)glycosidases"/>
    <property type="match status" value="1"/>
</dbReference>
<evidence type="ECO:0000256" key="1">
    <source>
        <dbReference type="ARBA" id="ARBA00022801"/>
    </source>
</evidence>
<dbReference type="AlphaFoldDB" id="A0A3G9IG00"/>
<keyword evidence="2" id="KW-0326">Glycosidase</keyword>
<dbReference type="InterPro" id="IPR051923">
    <property type="entry name" value="Glycosyl_Hydrolase_39"/>
</dbReference>
<organism evidence="4 5">
    <name type="scientific">Nocardioides baekrokdamisoli</name>
    <dbReference type="NCBI Taxonomy" id="1804624"/>
    <lineage>
        <taxon>Bacteria</taxon>
        <taxon>Bacillati</taxon>
        <taxon>Actinomycetota</taxon>
        <taxon>Actinomycetes</taxon>
        <taxon>Propionibacteriales</taxon>
        <taxon>Nocardioidaceae</taxon>
        <taxon>Nocardioides</taxon>
    </lineage>
</organism>
<sequence length="392" mass="42399">MTRRFRYAVAGCLAAATMLGAYAVGTDGSASAATGASGLYGYSIQDQKDFSTYVKLASTGGSRTLRMVVPWASVQPTKSAYNWSFFDATVGIAADDHQRMLLVVGQSPSWASGVSTSLPNWEWYPPKDPSTYGTFVHAVLLRYGATGSYWTSHPSVPKSPVVGIEVWNEPNLKDFWESGPNPSAYAKLVIAAYNATRTTPQVAPIVAGSLAPIGGYNDANCDGTGDGGVSSRGVNQVNFVERMYAAGAHGYFDALSVHPYNFWRNATAAQMLTYNKCSAWSEMYQTPVNIRRLMAAQGDGAKKTWITEAGAPTCVARATYQCVSEAEQAKLATAEVAAWKSCAWAGNYYWYDLRDDSSTSPTWFSDQEHHFGVAHANNAHKPVWQALKTAFG</sequence>
<dbReference type="InterPro" id="IPR018087">
    <property type="entry name" value="Glyco_hydro_5_CS"/>
</dbReference>
<dbReference type="PROSITE" id="PS00659">
    <property type="entry name" value="GLYCOSYL_HYDROL_F5"/>
    <property type="match status" value="1"/>
</dbReference>
<dbReference type="InterPro" id="IPR017853">
    <property type="entry name" value="GH"/>
</dbReference>
<dbReference type="Proteomes" id="UP000271573">
    <property type="component" value="Chromosome"/>
</dbReference>
<keyword evidence="1" id="KW-0378">Hydrolase</keyword>
<protein>
    <recommendedName>
        <fullName evidence="6">Glycoside hydrolase family 5 domain-containing protein</fullName>
    </recommendedName>
</protein>
<keyword evidence="3" id="KW-0732">Signal</keyword>
<evidence type="ECO:0000313" key="5">
    <source>
        <dbReference type="Proteomes" id="UP000271573"/>
    </source>
</evidence>
<keyword evidence="5" id="KW-1185">Reference proteome</keyword>
<dbReference type="GO" id="GO:0004553">
    <property type="term" value="F:hydrolase activity, hydrolyzing O-glycosyl compounds"/>
    <property type="evidence" value="ECO:0007669"/>
    <property type="project" value="InterPro"/>
</dbReference>
<dbReference type="EMBL" id="AP019307">
    <property type="protein sequence ID" value="BBH17980.1"/>
    <property type="molecule type" value="Genomic_DNA"/>
</dbReference>
<accession>A0A3G9IG00</accession>
<dbReference type="KEGG" id="nbe:Back2_22670"/>
<dbReference type="GO" id="GO:0005975">
    <property type="term" value="P:carbohydrate metabolic process"/>
    <property type="evidence" value="ECO:0007669"/>
    <property type="project" value="InterPro"/>
</dbReference>
<feature type="signal peptide" evidence="3">
    <location>
        <begin position="1"/>
        <end position="23"/>
    </location>
</feature>
<evidence type="ECO:0000256" key="2">
    <source>
        <dbReference type="ARBA" id="ARBA00023295"/>
    </source>
</evidence>
<dbReference type="PANTHER" id="PTHR12631:SF10">
    <property type="entry name" value="BETA-XYLOSIDASE-LIKE PROTEIN-RELATED"/>
    <property type="match status" value="1"/>
</dbReference>
<proteinExistence type="predicted"/>
<dbReference type="Gene3D" id="3.20.20.80">
    <property type="entry name" value="Glycosidases"/>
    <property type="match status" value="1"/>
</dbReference>
<dbReference type="RefSeq" id="WP_164512576.1">
    <property type="nucleotide sequence ID" value="NZ_AP019307.1"/>
</dbReference>
<evidence type="ECO:0000256" key="3">
    <source>
        <dbReference type="SAM" id="SignalP"/>
    </source>
</evidence>
<gene>
    <name evidence="4" type="ORF">Back2_22670</name>
</gene>
<reference evidence="4 5" key="1">
    <citation type="submission" date="2018-11" db="EMBL/GenBank/DDBJ databases">
        <title>Complete genome sequence of Nocardioides baekrokdamisoli strain KCTC 39748.</title>
        <authorList>
            <person name="Kang S.W."/>
            <person name="Lee K.C."/>
            <person name="Kim K.K."/>
            <person name="Kim J.S."/>
            <person name="Kim D.S."/>
            <person name="Ko S.H."/>
            <person name="Yang S.H."/>
            <person name="Shin Y.K."/>
            <person name="Lee J.S."/>
        </authorList>
    </citation>
    <scope>NUCLEOTIDE SEQUENCE [LARGE SCALE GENOMIC DNA]</scope>
    <source>
        <strain evidence="4 5">KCTC 39748</strain>
    </source>
</reference>
<name>A0A3G9IG00_9ACTN</name>
<evidence type="ECO:0008006" key="6">
    <source>
        <dbReference type="Google" id="ProtNLM"/>
    </source>
</evidence>
<dbReference type="PANTHER" id="PTHR12631">
    <property type="entry name" value="ALPHA-L-IDURONIDASE"/>
    <property type="match status" value="1"/>
</dbReference>
<evidence type="ECO:0000313" key="4">
    <source>
        <dbReference type="EMBL" id="BBH17980.1"/>
    </source>
</evidence>